<keyword evidence="1" id="KW-0812">Transmembrane</keyword>
<accession>A0ABV2SUJ9</accession>
<keyword evidence="1" id="KW-0472">Membrane</keyword>
<gene>
    <name evidence="2" type="ORF">ABXZ36_09270</name>
</gene>
<evidence type="ECO:0000313" key="2">
    <source>
        <dbReference type="EMBL" id="MET6990835.1"/>
    </source>
</evidence>
<feature type="transmembrane region" description="Helical" evidence="1">
    <location>
        <begin position="12"/>
        <end position="32"/>
    </location>
</feature>
<feature type="transmembrane region" description="Helical" evidence="1">
    <location>
        <begin position="91"/>
        <end position="111"/>
    </location>
</feature>
<keyword evidence="1" id="KW-1133">Transmembrane helix</keyword>
<proteinExistence type="predicted"/>
<sequence length="190" mass="21443">MKRFDFKEILEITCRLYVFFFLTVYGIGKVIGGQFYTAARIPDEIAQMPIGLVPDFELAWVFMGRSYGYILFIALAEIIGAFLLLFNKTKLVGTLILIPIMVNVIVFDIFFLDEYGALAGATLYLLMLLIIVVINKEKMSDILIELVSTEVQLKTSSKEKTLKYSIVLVIIVLIFIGDQLIVNFLGYGKG</sequence>
<feature type="transmembrane region" description="Helical" evidence="1">
    <location>
        <begin position="67"/>
        <end position="86"/>
    </location>
</feature>
<dbReference type="RefSeq" id="WP_354615236.1">
    <property type="nucleotide sequence ID" value="NZ_JBEXAE010000004.1"/>
</dbReference>
<keyword evidence="3" id="KW-1185">Reference proteome</keyword>
<dbReference type="Proteomes" id="UP001549799">
    <property type="component" value="Unassembled WGS sequence"/>
</dbReference>
<organism evidence="2 3">
    <name type="scientific">Sediminicola arcticus</name>
    <dbReference type="NCBI Taxonomy" id="1574308"/>
    <lineage>
        <taxon>Bacteria</taxon>
        <taxon>Pseudomonadati</taxon>
        <taxon>Bacteroidota</taxon>
        <taxon>Flavobacteriia</taxon>
        <taxon>Flavobacteriales</taxon>
        <taxon>Flavobacteriaceae</taxon>
        <taxon>Sediminicola</taxon>
    </lineage>
</organism>
<protein>
    <recommendedName>
        <fullName evidence="4">DoxX family protein</fullName>
    </recommendedName>
</protein>
<feature type="transmembrane region" description="Helical" evidence="1">
    <location>
        <begin position="164"/>
        <end position="187"/>
    </location>
</feature>
<evidence type="ECO:0000256" key="1">
    <source>
        <dbReference type="SAM" id="Phobius"/>
    </source>
</evidence>
<feature type="transmembrane region" description="Helical" evidence="1">
    <location>
        <begin position="117"/>
        <end position="134"/>
    </location>
</feature>
<dbReference type="EMBL" id="JBEXAE010000004">
    <property type="protein sequence ID" value="MET6990835.1"/>
    <property type="molecule type" value="Genomic_DNA"/>
</dbReference>
<evidence type="ECO:0008006" key="4">
    <source>
        <dbReference type="Google" id="ProtNLM"/>
    </source>
</evidence>
<comment type="caution">
    <text evidence="2">The sequence shown here is derived from an EMBL/GenBank/DDBJ whole genome shotgun (WGS) entry which is preliminary data.</text>
</comment>
<reference evidence="2 3" key="1">
    <citation type="submission" date="2024-07" db="EMBL/GenBank/DDBJ databases">
        <title>The genome sequence of type strain Sediminicola arcticus GDMCC 1.2805.</title>
        <authorList>
            <person name="Liu Y."/>
        </authorList>
    </citation>
    <scope>NUCLEOTIDE SEQUENCE [LARGE SCALE GENOMIC DNA]</scope>
    <source>
        <strain evidence="2 3">GDMCC 1.2805</strain>
    </source>
</reference>
<evidence type="ECO:0000313" key="3">
    <source>
        <dbReference type="Proteomes" id="UP001549799"/>
    </source>
</evidence>
<name>A0ABV2SUJ9_9FLAO</name>